<dbReference type="EMBL" id="JXIG01000158">
    <property type="protein sequence ID" value="KIU01619.1"/>
    <property type="molecule type" value="Genomic_DNA"/>
</dbReference>
<evidence type="ECO:0000313" key="2">
    <source>
        <dbReference type="EMBL" id="KIU01619.1"/>
    </source>
</evidence>
<feature type="compositionally biased region" description="Basic and acidic residues" evidence="1">
    <location>
        <begin position="80"/>
        <end position="113"/>
    </location>
</feature>
<dbReference type="AlphaFoldDB" id="A0AA40JQM7"/>
<gene>
    <name evidence="2" type="ORF">QU38_00705</name>
</gene>
<evidence type="ECO:0000256" key="1">
    <source>
        <dbReference type="SAM" id="MobiDB-lite"/>
    </source>
</evidence>
<dbReference type="Proteomes" id="UP000032274">
    <property type="component" value="Unassembled WGS sequence"/>
</dbReference>
<organism evidence="2 3">
    <name type="scientific">Staphylococcus aureus</name>
    <dbReference type="NCBI Taxonomy" id="1280"/>
    <lineage>
        <taxon>Bacteria</taxon>
        <taxon>Bacillati</taxon>
        <taxon>Bacillota</taxon>
        <taxon>Bacilli</taxon>
        <taxon>Bacillales</taxon>
        <taxon>Staphylococcaceae</taxon>
        <taxon>Staphylococcus</taxon>
    </lineage>
</organism>
<feature type="non-terminal residue" evidence="2">
    <location>
        <position position="1"/>
    </location>
</feature>
<name>A0AA40JQM7_STAAU</name>
<feature type="compositionally biased region" description="Basic and acidic residues" evidence="1">
    <location>
        <begin position="25"/>
        <end position="44"/>
    </location>
</feature>
<feature type="region of interest" description="Disordered" evidence="1">
    <location>
        <begin position="1"/>
        <end position="134"/>
    </location>
</feature>
<comment type="caution">
    <text evidence="2">The sequence shown here is derived from an EMBL/GenBank/DDBJ whole genome shotgun (WGS) entry which is preliminary data.</text>
</comment>
<feature type="compositionally biased region" description="Basic and acidic residues" evidence="1">
    <location>
        <begin position="1"/>
        <end position="15"/>
    </location>
</feature>
<accession>A0AA40JQM7</accession>
<proteinExistence type="predicted"/>
<protein>
    <submittedName>
        <fullName evidence="2">Uncharacterized protein</fullName>
    </submittedName>
</protein>
<sequence length="134" mass="14851">HQRLQRHGEQGRIVEPEAPAEDVEIGERPHQRSEDGRAPADREQPQIVGAHAPGAPQRGRHRRTQHQEHGAEGCIDELDVERGEAEDEQPHAEQRPGHHIDEAAEPAGEHLLLEEAAGEDQSARPGEAEQEIVE</sequence>
<evidence type="ECO:0000313" key="3">
    <source>
        <dbReference type="Proteomes" id="UP000032274"/>
    </source>
</evidence>
<feature type="non-terminal residue" evidence="2">
    <location>
        <position position="134"/>
    </location>
</feature>
<reference evidence="2 3" key="1">
    <citation type="submission" date="2015-01" db="EMBL/GenBank/DDBJ databases">
        <title>Characterization of Swiss Staphylococcus aureus strains involved in food poisoning.</title>
        <authorList>
            <person name="Crovadore J."/>
            <person name="Chablais R."/>
            <person name="Tonacini J."/>
            <person name="Schnyder B."/>
            <person name="Lefort F."/>
        </authorList>
    </citation>
    <scope>NUCLEOTIDE SEQUENCE [LARGE SCALE GENOMIC DNA]</scope>
    <source>
        <strain evidence="2 3">SA-120</strain>
    </source>
</reference>